<dbReference type="AlphaFoldDB" id="A0AAE5AH36"/>
<feature type="transmembrane region" description="Helical" evidence="6">
    <location>
        <begin position="104"/>
        <end position="128"/>
    </location>
</feature>
<dbReference type="GO" id="GO:0016020">
    <property type="term" value="C:membrane"/>
    <property type="evidence" value="ECO:0007669"/>
    <property type="project" value="UniProtKB-SubCell"/>
</dbReference>
<dbReference type="Proteomes" id="UP001289135">
    <property type="component" value="Unassembled WGS sequence"/>
</dbReference>
<evidence type="ECO:0000256" key="6">
    <source>
        <dbReference type="SAM" id="Phobius"/>
    </source>
</evidence>
<keyword evidence="8" id="KW-1185">Reference proteome</keyword>
<accession>A0AAE5AH36</accession>
<proteinExistence type="predicted"/>
<keyword evidence="4 6" id="KW-1133">Transmembrane helix</keyword>
<keyword evidence="2" id="KW-0813">Transport</keyword>
<feature type="transmembrane region" description="Helical" evidence="6">
    <location>
        <begin position="191"/>
        <end position="213"/>
    </location>
</feature>
<reference evidence="7" key="1">
    <citation type="submission" date="2023-02" db="EMBL/GenBank/DDBJ databases">
        <title>Host association and intracellularity evolved multiple times independently in the Rickettsiales.</title>
        <authorList>
            <person name="Castelli M."/>
            <person name="Nardi T."/>
            <person name="Gammuto L."/>
            <person name="Bellinzona G."/>
            <person name="Sabaneyeva E."/>
            <person name="Potekhin A."/>
            <person name="Serra V."/>
            <person name="Petroni G."/>
            <person name="Sassera D."/>
        </authorList>
    </citation>
    <scope>NUCLEOTIDE SEQUENCE</scope>
    <source>
        <strain evidence="7">USBL-36I1</strain>
    </source>
</reference>
<dbReference type="GO" id="GO:0015171">
    <property type="term" value="F:amino acid transmembrane transporter activity"/>
    <property type="evidence" value="ECO:0007669"/>
    <property type="project" value="TreeGrafter"/>
</dbReference>
<evidence type="ECO:0000256" key="1">
    <source>
        <dbReference type="ARBA" id="ARBA00004141"/>
    </source>
</evidence>
<feature type="transmembrane region" description="Helical" evidence="6">
    <location>
        <begin position="368"/>
        <end position="387"/>
    </location>
</feature>
<gene>
    <name evidence="7" type="ORF">Lyticum_00297</name>
</gene>
<feature type="transmembrane region" description="Helical" evidence="6">
    <location>
        <begin position="233"/>
        <end position="253"/>
    </location>
</feature>
<evidence type="ECO:0000256" key="2">
    <source>
        <dbReference type="ARBA" id="ARBA00022448"/>
    </source>
</evidence>
<evidence type="ECO:0000313" key="7">
    <source>
        <dbReference type="EMBL" id="MDZ5761130.1"/>
    </source>
</evidence>
<evidence type="ECO:0000256" key="5">
    <source>
        <dbReference type="ARBA" id="ARBA00023136"/>
    </source>
</evidence>
<keyword evidence="5 6" id="KW-0472">Membrane</keyword>
<dbReference type="Pfam" id="PF13520">
    <property type="entry name" value="AA_permease_2"/>
    <property type="match status" value="1"/>
</dbReference>
<evidence type="ECO:0000313" key="8">
    <source>
        <dbReference type="Proteomes" id="UP001289135"/>
    </source>
</evidence>
<dbReference type="PANTHER" id="PTHR43243">
    <property type="entry name" value="INNER MEMBRANE TRANSPORTER YGJI-RELATED"/>
    <property type="match status" value="1"/>
</dbReference>
<comment type="subcellular location">
    <subcellularLocation>
        <location evidence="1">Membrane</location>
        <topology evidence="1">Multi-pass membrane protein</topology>
    </subcellularLocation>
</comment>
<organism evidence="7 8">
    <name type="scientific">Lyticum sinuosum</name>
    <dbReference type="NCBI Taxonomy" id="1332059"/>
    <lineage>
        <taxon>Bacteria</taxon>
        <taxon>Pseudomonadati</taxon>
        <taxon>Pseudomonadota</taxon>
        <taxon>Alphaproteobacteria</taxon>
        <taxon>Rickettsiales</taxon>
        <taxon>Lyticum</taxon>
    </lineage>
</organism>
<feature type="transmembrane region" description="Helical" evidence="6">
    <location>
        <begin position="452"/>
        <end position="470"/>
    </location>
</feature>
<dbReference type="Gene3D" id="1.20.1740.10">
    <property type="entry name" value="Amino acid/polyamine transporter I"/>
    <property type="match status" value="1"/>
</dbReference>
<dbReference type="EMBL" id="JARGYU010000001">
    <property type="protein sequence ID" value="MDZ5761130.1"/>
    <property type="molecule type" value="Genomic_DNA"/>
</dbReference>
<feature type="transmembrane region" description="Helical" evidence="6">
    <location>
        <begin position="393"/>
        <end position="413"/>
    </location>
</feature>
<feature type="transmembrane region" description="Helical" evidence="6">
    <location>
        <begin position="274"/>
        <end position="298"/>
    </location>
</feature>
<dbReference type="PIRSF" id="PIRSF006060">
    <property type="entry name" value="AA_transporter"/>
    <property type="match status" value="1"/>
</dbReference>
<sequence length="479" mass="51833">MSSFKKFFKKKDINLNPNTNQSEFKRVLGPVDLIMMGIGAIIGAGIFVVTGNAASTVAGPAVILSFLIAGLCCMASGLCYGELSTMIPLSGGAYTYNYVIFGEIAAWLIGSLAVVGYIMVVALVASGWSGYLVSTLESFGFSLDYRFSNPFGSIIKLENGNELIGILNVPATGLVLTTAIVLYFGIELSAIINAIVVTVKMTVLSMFIAIGIFNVDCSNWRPFIPENTGEWGIFGISGILSGAALVLTAFNGYDAVACAAQETKNPQRDLPIGIIGSLIISAITYMLCALVLTGLVNYKDLNVAQPIALAVTKMGMPWFAIIIKLGAVIGLSSVVLITTYVIVRILFAMVEDCLLPKFLGKCHAKYKTPHILTIIVSSLIIIVTNFLELSYLVQLSNICIILITISVCLATILGRKIYPNIKREFKCPGMPIIPGSCIMMLLYLLLTMPDKNVYWQISLVIFFLLVIYIVSINKRKEIK</sequence>
<keyword evidence="3 6" id="KW-0812">Transmembrane</keyword>
<feature type="transmembrane region" description="Helical" evidence="6">
    <location>
        <begin position="318"/>
        <end position="347"/>
    </location>
</feature>
<feature type="transmembrane region" description="Helical" evidence="6">
    <location>
        <begin position="33"/>
        <end position="55"/>
    </location>
</feature>
<feature type="transmembrane region" description="Helical" evidence="6">
    <location>
        <begin position="425"/>
        <end position="446"/>
    </location>
</feature>
<evidence type="ECO:0000256" key="3">
    <source>
        <dbReference type="ARBA" id="ARBA00022692"/>
    </source>
</evidence>
<name>A0AAE5AH36_9RICK</name>
<protein>
    <submittedName>
        <fullName evidence="7">Amino acid permease</fullName>
    </submittedName>
</protein>
<dbReference type="PANTHER" id="PTHR43243:SF4">
    <property type="entry name" value="CATIONIC AMINO ACID TRANSPORTER 4"/>
    <property type="match status" value="1"/>
</dbReference>
<comment type="caution">
    <text evidence="7">The sequence shown here is derived from an EMBL/GenBank/DDBJ whole genome shotgun (WGS) entry which is preliminary data.</text>
</comment>
<feature type="transmembrane region" description="Helical" evidence="6">
    <location>
        <begin position="61"/>
        <end position="83"/>
    </location>
</feature>
<feature type="transmembrane region" description="Helical" evidence="6">
    <location>
        <begin position="163"/>
        <end position="184"/>
    </location>
</feature>
<dbReference type="RefSeq" id="WP_322498554.1">
    <property type="nucleotide sequence ID" value="NZ_JARGYU010000001.1"/>
</dbReference>
<dbReference type="InterPro" id="IPR002293">
    <property type="entry name" value="AA/rel_permease1"/>
</dbReference>
<evidence type="ECO:0000256" key="4">
    <source>
        <dbReference type="ARBA" id="ARBA00022989"/>
    </source>
</evidence>